<evidence type="ECO:0000313" key="2">
    <source>
        <dbReference type="EMBL" id="KOX95433.1"/>
    </source>
</evidence>
<protein>
    <submittedName>
        <fullName evidence="2">Uncharacterized protein</fullName>
    </submittedName>
</protein>
<sequence length="652" mass="74488">MPDDFLGSIEFSEESGDRTPEEFIDLTHDPDILYYYILDSKEKLNSGIEIDADGKEDEVLVHAKVEIFQSVIQYVEAFSIYYLAYIKGREDLIEYLISTQPKEVKTFYEKLRHDREEEYLDEYDIDSDYRDLMETLFGYRFMSEEADEEDLEQIDLEESSFDSIEELIEFSAKILDDRIRTVGEFYLDFGNAYNAVKHGNRAIPQTDGEFQISSDDGEVVELGVDMEFVQFLCRHEGDAYITAIPIDHLLEHSLNIADTVHNLFTHLRKIAQAAIDDEREFSVPLFEPIESSSESERQWTKVWNQHSVIILPVTDEIAGIMGESEVNRTLACRLHAEGNEMVIETENDEDITDDYPILATISQQGIVGLTPRPRVNLEVNLNLTDLDVQHYLDLLELKDATADGTITQTKLRDEAVGEEFALGELETMMDLSSIEDPYDRELIEQLAILQTITETRIPAPMELIPPQIEVIEDWAESDREIEDAEQAVEELQEIGDDLDSTIVFIDRITPDQEVVQEQFVGMIPGRIDFDFEFETEGGQERFEEMMGPSQQFSFPAYGYSGTREELVSYLEEDIERIHEVLAALGVGTGGVPDLRLQYTIGESGFWRTEHTLRLQIVDTSQSHGPIECQLCGEVTTDIQTHLTVECDAEPLS</sequence>
<evidence type="ECO:0000313" key="3">
    <source>
        <dbReference type="Proteomes" id="UP000037747"/>
    </source>
</evidence>
<keyword evidence="1" id="KW-0175">Coiled coil</keyword>
<proteinExistence type="predicted"/>
<organism evidence="2 3">
    <name type="scientific">Halorubrum tropicale</name>
    <dbReference type="NCBI Taxonomy" id="1765655"/>
    <lineage>
        <taxon>Archaea</taxon>
        <taxon>Methanobacteriati</taxon>
        <taxon>Methanobacteriota</taxon>
        <taxon>Stenosarchaea group</taxon>
        <taxon>Halobacteria</taxon>
        <taxon>Halobacteriales</taxon>
        <taxon>Haloferacaceae</taxon>
        <taxon>Halorubrum</taxon>
    </lineage>
</organism>
<comment type="caution">
    <text evidence="2">The sequence shown here is derived from an EMBL/GenBank/DDBJ whole genome shotgun (WGS) entry which is preliminary data.</text>
</comment>
<name>A0A0N0UA44_9EURY</name>
<gene>
    <name evidence="2" type="ORF">AMR74_14875</name>
</gene>
<reference evidence="2 3" key="1">
    <citation type="submission" date="2015-08" db="EMBL/GenBank/DDBJ databases">
        <title>Genomes of Isolates from Cabo Rojo, PR.</title>
        <authorList>
            <person name="Sanchez-Nieves R.L."/>
            <person name="Montalvo-Rodriguez R."/>
        </authorList>
    </citation>
    <scope>NUCLEOTIDE SEQUENCE [LARGE SCALE GENOMIC DNA]</scope>
    <source>
        <strain evidence="2 3">5</strain>
    </source>
</reference>
<dbReference type="OrthoDB" id="226574at2157"/>
<accession>A0A0N0UA44</accession>
<dbReference type="Proteomes" id="UP000037747">
    <property type="component" value="Unassembled WGS sequence"/>
</dbReference>
<dbReference type="PATRIC" id="fig|1705389.3.peg.2167"/>
<feature type="coiled-coil region" evidence="1">
    <location>
        <begin position="474"/>
        <end position="501"/>
    </location>
</feature>
<evidence type="ECO:0000256" key="1">
    <source>
        <dbReference type="SAM" id="Coils"/>
    </source>
</evidence>
<keyword evidence="3" id="KW-1185">Reference proteome</keyword>
<dbReference type="RefSeq" id="WP_053772835.1">
    <property type="nucleotide sequence ID" value="NZ_LIST01000007.1"/>
</dbReference>
<dbReference type="AlphaFoldDB" id="A0A0N0UA44"/>
<dbReference type="EMBL" id="LIST01000007">
    <property type="protein sequence ID" value="KOX95433.1"/>
    <property type="molecule type" value="Genomic_DNA"/>
</dbReference>